<accession>A0A6J4R9V4</accession>
<protein>
    <recommendedName>
        <fullName evidence="2">Winged helix DNA-binding domain-containing protein</fullName>
    </recommendedName>
</protein>
<evidence type="ECO:0008006" key="2">
    <source>
        <dbReference type="Google" id="ProtNLM"/>
    </source>
</evidence>
<dbReference type="AlphaFoldDB" id="A0A6J4R9V4"/>
<name>A0A6J4R9V4_9ACTN</name>
<organism evidence="1">
    <name type="scientific">uncultured Solirubrobacteraceae bacterium</name>
    <dbReference type="NCBI Taxonomy" id="1162706"/>
    <lineage>
        <taxon>Bacteria</taxon>
        <taxon>Bacillati</taxon>
        <taxon>Actinomycetota</taxon>
        <taxon>Thermoleophilia</taxon>
        <taxon>Solirubrobacterales</taxon>
        <taxon>Solirubrobacteraceae</taxon>
        <taxon>environmental samples</taxon>
    </lineage>
</organism>
<dbReference type="InterPro" id="IPR009351">
    <property type="entry name" value="AlkZ-like"/>
</dbReference>
<reference evidence="1" key="1">
    <citation type="submission" date="2020-02" db="EMBL/GenBank/DDBJ databases">
        <authorList>
            <person name="Meier V. D."/>
        </authorList>
    </citation>
    <scope>NUCLEOTIDE SEQUENCE</scope>
    <source>
        <strain evidence="1">AVDCRST_MAG38</strain>
    </source>
</reference>
<gene>
    <name evidence="1" type="ORF">AVDCRST_MAG38-126</name>
</gene>
<proteinExistence type="predicted"/>
<evidence type="ECO:0000313" key="1">
    <source>
        <dbReference type="EMBL" id="CAA9461608.1"/>
    </source>
</evidence>
<dbReference type="EMBL" id="CADCVJ010000010">
    <property type="protein sequence ID" value="CAA9461608.1"/>
    <property type="molecule type" value="Genomic_DNA"/>
</dbReference>
<dbReference type="PANTHER" id="PTHR38479:SF2">
    <property type="entry name" value="WINGED HELIX DNA-BINDING DOMAIN-CONTAINING PROTEIN"/>
    <property type="match status" value="1"/>
</dbReference>
<sequence length="355" mass="39011">MAERILTRRELNRALLARQLLLEREPLTPPEAVERLAGLQAQYTPSPYLSLLARVVNFERDLLTSALQQGQLVKALLMRGTLHIVTPGDYWAFATARRALATAYWPPAYERRFPNERIAELARDLVAGMGSESRTFADVRALLEPHATGDITPTLLWRRMQGHEHFVHVPPSGIWGYHGDGVYRAAAAAIDGEPPDPAEACAHLIRAYLGAFGPASTKDLAQWAGLQRLRPVSQAIAGMQLRTFADEQGQKLHDLPDAPLPDPGTPAPPRLVPRYDDLVLSHADRSRVLGDVPVKRIVTNNALVHATILVDGFVSGTWQLEKGRVTLEPFAPLSRPVAAALAEESERVEAFVASP</sequence>
<dbReference type="Pfam" id="PF06224">
    <property type="entry name" value="AlkZ-like"/>
    <property type="match status" value="1"/>
</dbReference>
<dbReference type="PANTHER" id="PTHR38479">
    <property type="entry name" value="LMO0824 PROTEIN"/>
    <property type="match status" value="1"/>
</dbReference>